<dbReference type="InterPro" id="IPR003594">
    <property type="entry name" value="HATPase_dom"/>
</dbReference>
<dbReference type="Gene3D" id="6.10.340.10">
    <property type="match status" value="1"/>
</dbReference>
<dbReference type="PROSITE" id="PS50113">
    <property type="entry name" value="PAC"/>
    <property type="match status" value="1"/>
</dbReference>
<sequence length="816" mass="93187">MKNKIIIIFTTIALIFSSILIINSYKNYKKDFIENLKKNSIDIAKLGSKNIDAEKCKELIKKIGIEPGSYSEVDSSSRYLISKEKIYNIELDSSYQEIVGQLNSIKNLKSEYVLYAYILIPTGNEKYARILVDADLPRRTVKKDLKSFEETKLIAHIGKLYDISNQPTTVSALKKRNVGITDSFIYDREYKSKSIMVFAPIRDENNNYIATLGLDFSDKMINQILHKNIFINIITSILLTVGVIIIIIFSSSFITKPLENITRATKKVKNQQYDFDLPVKRNDDIGILASNFESMAGRIKTYEEKMTNLNNKLKIENEELMITLKSIGDGVISVDVDGQIILMNEVAEELTGWNFEETVNLEHDKILYFLNKDSEREIENPISRVLEIKQKYRMKKNNLLLSRDGSKYLINGTASPIFDSNNSMIGVVFVFKNVTEIEKYKKELEKNEKLESIAHLAGGIAHDFNNYLMGVLGSIDLIKIILKRDYDRDKLESLLDSAEKSARKAKELTKQLLVFSKGGEPSRKPINLEKLLNKIAEDVFGRFKVQTKVEINEHLFNIYADGGQLKQVFRNIFKNSLEATDHNGYVNISAENVMLHESDLIPELKGQYVKILIEDNGKGIKKENLNKVFDPFYTEKQNRNGLGLSIAYSIIARHNGEILIDSQKGKYTKVTIYLPVSGKIKGKYAVNDSKNKYKTKILIVEGNKIVAETLENILINTGCKTVLADTGKKAIKEFNKAFKENRKFDLVIVDYVLKGEEKGVEIFEKLKMVDPEIKGVISSGFMKKSILSNYKEYGFIDKLEKPYKVEDIYNLLEKMF</sequence>
<keyword evidence="12" id="KW-0472">Membrane</keyword>
<feature type="domain" description="HAMP" evidence="17">
    <location>
        <begin position="252"/>
        <end position="304"/>
    </location>
</feature>
<comment type="subcellular location">
    <subcellularLocation>
        <location evidence="2">Membrane</location>
    </subcellularLocation>
</comment>
<dbReference type="Gene3D" id="1.10.287.130">
    <property type="match status" value="1"/>
</dbReference>
<protein>
    <recommendedName>
        <fullName evidence="3">histidine kinase</fullName>
        <ecNumber evidence="3">2.7.13.3</ecNumber>
    </recommendedName>
</protein>
<dbReference type="Pfam" id="PF02518">
    <property type="entry name" value="HATPase_c"/>
    <property type="match status" value="1"/>
</dbReference>
<evidence type="ECO:0000256" key="3">
    <source>
        <dbReference type="ARBA" id="ARBA00012438"/>
    </source>
</evidence>
<dbReference type="PANTHER" id="PTHR43065:SF46">
    <property type="entry name" value="C4-DICARBOXYLATE TRANSPORT SENSOR PROTEIN DCTB"/>
    <property type="match status" value="1"/>
</dbReference>
<dbReference type="CDD" id="cd06225">
    <property type="entry name" value="HAMP"/>
    <property type="match status" value="1"/>
</dbReference>
<evidence type="ECO:0000256" key="10">
    <source>
        <dbReference type="PROSITE-ProRule" id="PRU00169"/>
    </source>
</evidence>
<dbReference type="Gene3D" id="3.30.450.20">
    <property type="entry name" value="PAS domain"/>
    <property type="match status" value="1"/>
</dbReference>
<dbReference type="Pfam" id="PF00072">
    <property type="entry name" value="Response_reg"/>
    <property type="match status" value="1"/>
</dbReference>
<evidence type="ECO:0000256" key="5">
    <source>
        <dbReference type="ARBA" id="ARBA00022679"/>
    </source>
</evidence>
<dbReference type="PROSITE" id="PS50112">
    <property type="entry name" value="PAS"/>
    <property type="match status" value="1"/>
</dbReference>
<feature type="domain" description="PAS" evidence="15">
    <location>
        <begin position="316"/>
        <end position="389"/>
    </location>
</feature>
<keyword evidence="12" id="KW-1133">Transmembrane helix</keyword>
<dbReference type="SUPFAM" id="SSF47384">
    <property type="entry name" value="Homodimeric domain of signal transducing histidine kinase"/>
    <property type="match status" value="1"/>
</dbReference>
<evidence type="ECO:0000256" key="12">
    <source>
        <dbReference type="SAM" id="Phobius"/>
    </source>
</evidence>
<gene>
    <name evidence="18" type="ORF">FXF47_00570</name>
</gene>
<dbReference type="SUPFAM" id="SSF52172">
    <property type="entry name" value="CheY-like"/>
    <property type="match status" value="1"/>
</dbReference>
<dbReference type="Pfam" id="PF00672">
    <property type="entry name" value="HAMP"/>
    <property type="match status" value="1"/>
</dbReference>
<dbReference type="CDD" id="cd00130">
    <property type="entry name" value="PAS"/>
    <property type="match status" value="1"/>
</dbReference>
<dbReference type="EC" id="2.7.13.3" evidence="3"/>
<dbReference type="InterPro" id="IPR003660">
    <property type="entry name" value="HAMP_dom"/>
</dbReference>
<feature type="domain" description="Histidine kinase" evidence="13">
    <location>
        <begin position="459"/>
        <end position="678"/>
    </location>
</feature>
<feature type="domain" description="Response regulatory" evidence="14">
    <location>
        <begin position="696"/>
        <end position="816"/>
    </location>
</feature>
<dbReference type="PROSITE" id="PS50109">
    <property type="entry name" value="HIS_KIN"/>
    <property type="match status" value="1"/>
</dbReference>
<keyword evidence="7" id="KW-0418">Kinase</keyword>
<dbReference type="InterPro" id="IPR035965">
    <property type="entry name" value="PAS-like_dom_sf"/>
</dbReference>
<dbReference type="SUPFAM" id="SSF55874">
    <property type="entry name" value="ATPase domain of HSP90 chaperone/DNA topoisomerase II/histidine kinase"/>
    <property type="match status" value="1"/>
</dbReference>
<comment type="caution">
    <text evidence="18">The sequence shown here is derived from an EMBL/GenBank/DDBJ whole genome shotgun (WGS) entry which is preliminary data.</text>
</comment>
<comment type="catalytic activity">
    <reaction evidence="1">
        <text>ATP + protein L-histidine = ADP + protein N-phospho-L-histidine.</text>
        <dbReference type="EC" id="2.7.13.3"/>
    </reaction>
</comment>
<dbReference type="Gene3D" id="3.30.565.10">
    <property type="entry name" value="Histidine kinase-like ATPase, C-terminal domain"/>
    <property type="match status" value="1"/>
</dbReference>
<keyword evidence="9" id="KW-0902">Two-component regulatory system</keyword>
<dbReference type="InterPro" id="IPR003661">
    <property type="entry name" value="HisK_dim/P_dom"/>
</dbReference>
<dbReference type="InterPro" id="IPR013767">
    <property type="entry name" value="PAS_fold"/>
</dbReference>
<feature type="coiled-coil region" evidence="11">
    <location>
        <begin position="292"/>
        <end position="319"/>
    </location>
</feature>
<keyword evidence="19" id="KW-1185">Reference proteome</keyword>
<dbReference type="InterPro" id="IPR011006">
    <property type="entry name" value="CheY-like_superfamily"/>
</dbReference>
<keyword evidence="4 10" id="KW-0597">Phosphoprotein</keyword>
<feature type="transmembrane region" description="Helical" evidence="12">
    <location>
        <begin position="6"/>
        <end position="25"/>
    </location>
</feature>
<dbReference type="SMART" id="SM00448">
    <property type="entry name" value="REC"/>
    <property type="match status" value="1"/>
</dbReference>
<evidence type="ECO:0000256" key="4">
    <source>
        <dbReference type="ARBA" id="ARBA00022553"/>
    </source>
</evidence>
<keyword evidence="6" id="KW-0547">Nucleotide-binding</keyword>
<dbReference type="SUPFAM" id="SSF158472">
    <property type="entry name" value="HAMP domain-like"/>
    <property type="match status" value="1"/>
</dbReference>
<evidence type="ECO:0000256" key="8">
    <source>
        <dbReference type="ARBA" id="ARBA00022840"/>
    </source>
</evidence>
<accession>A0A5D0MKZ6</accession>
<dbReference type="PROSITE" id="PS50885">
    <property type="entry name" value="HAMP"/>
    <property type="match status" value="1"/>
</dbReference>
<evidence type="ECO:0000259" key="15">
    <source>
        <dbReference type="PROSITE" id="PS50112"/>
    </source>
</evidence>
<dbReference type="InterPro" id="IPR036890">
    <property type="entry name" value="HATPase_C_sf"/>
</dbReference>
<dbReference type="InterPro" id="IPR005467">
    <property type="entry name" value="His_kinase_dom"/>
</dbReference>
<dbReference type="GO" id="GO:0000155">
    <property type="term" value="F:phosphorelay sensor kinase activity"/>
    <property type="evidence" value="ECO:0007669"/>
    <property type="project" value="InterPro"/>
</dbReference>
<dbReference type="Gene3D" id="3.40.50.2300">
    <property type="match status" value="1"/>
</dbReference>
<evidence type="ECO:0000256" key="2">
    <source>
        <dbReference type="ARBA" id="ARBA00004370"/>
    </source>
</evidence>
<dbReference type="SMART" id="SM00091">
    <property type="entry name" value="PAS"/>
    <property type="match status" value="1"/>
</dbReference>
<dbReference type="CDD" id="cd00156">
    <property type="entry name" value="REC"/>
    <property type="match status" value="1"/>
</dbReference>
<dbReference type="EMBL" id="VSIX01000004">
    <property type="protein sequence ID" value="TYB32110.1"/>
    <property type="molecule type" value="Genomic_DNA"/>
</dbReference>
<keyword evidence="8" id="KW-0067">ATP-binding</keyword>
<evidence type="ECO:0000256" key="9">
    <source>
        <dbReference type="ARBA" id="ARBA00023012"/>
    </source>
</evidence>
<dbReference type="CDD" id="cd00075">
    <property type="entry name" value="HATPase"/>
    <property type="match status" value="1"/>
</dbReference>
<reference evidence="18" key="1">
    <citation type="submission" date="2019-08" db="EMBL/GenBank/DDBJ databases">
        <title>Genomic characterization of a novel candidate phylum (ARYD3) from a high temperature, high salinity tertiary oil reservoir in north central Oklahoma, USA.</title>
        <authorList>
            <person name="Youssef N.H."/>
            <person name="Yadav A."/>
            <person name="Elshahed M.S."/>
        </authorList>
    </citation>
    <scope>NUCLEOTIDE SEQUENCE [LARGE SCALE GENOMIC DNA]</scope>
    <source>
        <strain evidence="18">ARYD3</strain>
    </source>
</reference>
<evidence type="ECO:0000259" key="16">
    <source>
        <dbReference type="PROSITE" id="PS50113"/>
    </source>
</evidence>
<dbReference type="CDD" id="cd00082">
    <property type="entry name" value="HisKA"/>
    <property type="match status" value="1"/>
</dbReference>
<evidence type="ECO:0000313" key="18">
    <source>
        <dbReference type="EMBL" id="TYB32110.1"/>
    </source>
</evidence>
<dbReference type="InterPro" id="IPR000014">
    <property type="entry name" value="PAS"/>
</dbReference>
<feature type="domain" description="PAC" evidence="16">
    <location>
        <begin position="394"/>
        <end position="446"/>
    </location>
</feature>
<dbReference type="GO" id="GO:0006355">
    <property type="term" value="P:regulation of DNA-templated transcription"/>
    <property type="evidence" value="ECO:0007669"/>
    <property type="project" value="InterPro"/>
</dbReference>
<name>A0A5D0MKZ6_9BACT</name>
<dbReference type="NCBIfam" id="TIGR00229">
    <property type="entry name" value="sensory_box"/>
    <property type="match status" value="1"/>
</dbReference>
<dbReference type="SMART" id="SM00387">
    <property type="entry name" value="HATPase_c"/>
    <property type="match status" value="1"/>
</dbReference>
<dbReference type="GO" id="GO:0005524">
    <property type="term" value="F:ATP binding"/>
    <property type="evidence" value="ECO:0007669"/>
    <property type="project" value="UniProtKB-KW"/>
</dbReference>
<evidence type="ECO:0000313" key="19">
    <source>
        <dbReference type="Proteomes" id="UP000324143"/>
    </source>
</evidence>
<evidence type="ECO:0000259" key="14">
    <source>
        <dbReference type="PROSITE" id="PS50110"/>
    </source>
</evidence>
<dbReference type="PROSITE" id="PS50110">
    <property type="entry name" value="RESPONSE_REGULATORY"/>
    <property type="match status" value="1"/>
</dbReference>
<dbReference type="GO" id="GO:0016020">
    <property type="term" value="C:membrane"/>
    <property type="evidence" value="ECO:0007669"/>
    <property type="project" value="UniProtKB-SubCell"/>
</dbReference>
<dbReference type="InterPro" id="IPR036097">
    <property type="entry name" value="HisK_dim/P_sf"/>
</dbReference>
<evidence type="ECO:0000256" key="6">
    <source>
        <dbReference type="ARBA" id="ARBA00022741"/>
    </source>
</evidence>
<evidence type="ECO:0000259" key="13">
    <source>
        <dbReference type="PROSITE" id="PS50109"/>
    </source>
</evidence>
<keyword evidence="11" id="KW-0175">Coiled coil</keyword>
<dbReference type="Pfam" id="PF00989">
    <property type="entry name" value="PAS"/>
    <property type="match status" value="1"/>
</dbReference>
<keyword evidence="12" id="KW-0812">Transmembrane</keyword>
<evidence type="ECO:0000256" key="7">
    <source>
        <dbReference type="ARBA" id="ARBA00022777"/>
    </source>
</evidence>
<evidence type="ECO:0000256" key="1">
    <source>
        <dbReference type="ARBA" id="ARBA00000085"/>
    </source>
</evidence>
<keyword evidence="5" id="KW-0808">Transferase</keyword>
<dbReference type="InterPro" id="IPR000700">
    <property type="entry name" value="PAS-assoc_C"/>
</dbReference>
<dbReference type="Proteomes" id="UP000324143">
    <property type="component" value="Unassembled WGS sequence"/>
</dbReference>
<feature type="modified residue" description="4-aspartylphosphate" evidence="10">
    <location>
        <position position="750"/>
    </location>
</feature>
<evidence type="ECO:0000256" key="11">
    <source>
        <dbReference type="SAM" id="Coils"/>
    </source>
</evidence>
<dbReference type="AlphaFoldDB" id="A0A5D0MKZ6"/>
<feature type="transmembrane region" description="Helical" evidence="12">
    <location>
        <begin position="229"/>
        <end position="254"/>
    </location>
</feature>
<dbReference type="SMART" id="SM00304">
    <property type="entry name" value="HAMP"/>
    <property type="match status" value="1"/>
</dbReference>
<organism evidence="18 19">
    <name type="scientific">Candidatus Mcinerneyibacterium aminivorans</name>
    <dbReference type="NCBI Taxonomy" id="2703815"/>
    <lineage>
        <taxon>Bacteria</taxon>
        <taxon>Candidatus Macinerneyibacteriota</taxon>
        <taxon>Candidatus Mcinerneyibacteria</taxon>
        <taxon>Candidatus Mcinerneyibacteriales</taxon>
        <taxon>Candidatus Mcinerneyibacteriaceae</taxon>
        <taxon>Candidatus Mcinerneyibacterium</taxon>
    </lineage>
</organism>
<proteinExistence type="predicted"/>
<dbReference type="SUPFAM" id="SSF55785">
    <property type="entry name" value="PYP-like sensor domain (PAS domain)"/>
    <property type="match status" value="1"/>
</dbReference>
<dbReference type="InterPro" id="IPR001789">
    <property type="entry name" value="Sig_transdc_resp-reg_receiver"/>
</dbReference>
<dbReference type="PRINTS" id="PR00344">
    <property type="entry name" value="BCTRLSENSOR"/>
</dbReference>
<evidence type="ECO:0000259" key="17">
    <source>
        <dbReference type="PROSITE" id="PS50885"/>
    </source>
</evidence>
<dbReference type="InterPro" id="IPR004358">
    <property type="entry name" value="Sig_transdc_His_kin-like_C"/>
</dbReference>
<dbReference type="PANTHER" id="PTHR43065">
    <property type="entry name" value="SENSOR HISTIDINE KINASE"/>
    <property type="match status" value="1"/>
</dbReference>